<gene>
    <name evidence="1" type="ORF">MTR67_001239</name>
</gene>
<dbReference type="EMBL" id="CP133612">
    <property type="protein sequence ID" value="WMV07854.1"/>
    <property type="molecule type" value="Genomic_DNA"/>
</dbReference>
<organism evidence="1 2">
    <name type="scientific">Solanum verrucosum</name>
    <dbReference type="NCBI Taxonomy" id="315347"/>
    <lineage>
        <taxon>Eukaryota</taxon>
        <taxon>Viridiplantae</taxon>
        <taxon>Streptophyta</taxon>
        <taxon>Embryophyta</taxon>
        <taxon>Tracheophyta</taxon>
        <taxon>Spermatophyta</taxon>
        <taxon>Magnoliopsida</taxon>
        <taxon>eudicotyledons</taxon>
        <taxon>Gunneridae</taxon>
        <taxon>Pentapetalae</taxon>
        <taxon>asterids</taxon>
        <taxon>lamiids</taxon>
        <taxon>Solanales</taxon>
        <taxon>Solanaceae</taxon>
        <taxon>Solanoideae</taxon>
        <taxon>Solaneae</taxon>
        <taxon>Solanum</taxon>
    </lineage>
</organism>
<keyword evidence="2" id="KW-1185">Reference proteome</keyword>
<evidence type="ECO:0000313" key="2">
    <source>
        <dbReference type="Proteomes" id="UP001234989"/>
    </source>
</evidence>
<dbReference type="Proteomes" id="UP001234989">
    <property type="component" value="Chromosome 1"/>
</dbReference>
<reference evidence="1" key="1">
    <citation type="submission" date="2023-08" db="EMBL/GenBank/DDBJ databases">
        <title>A de novo genome assembly of Solanum verrucosum Schlechtendal, a Mexican diploid species geographically isolated from the other diploid A-genome species in potato relatives.</title>
        <authorList>
            <person name="Hosaka K."/>
        </authorList>
    </citation>
    <scope>NUCLEOTIDE SEQUENCE</scope>
    <source>
        <tissue evidence="1">Young leaves</tissue>
    </source>
</reference>
<evidence type="ECO:0000313" key="1">
    <source>
        <dbReference type="EMBL" id="WMV07854.1"/>
    </source>
</evidence>
<dbReference type="Pfam" id="PF08284">
    <property type="entry name" value="RVP_2"/>
    <property type="match status" value="1"/>
</dbReference>
<name>A0AAF0T7Q3_SOLVR</name>
<dbReference type="PANTHER" id="PTHR15503:SF45">
    <property type="entry name" value="RNA-DIRECTED DNA POLYMERASE HOMOLOG"/>
    <property type="match status" value="1"/>
</dbReference>
<dbReference type="InterPro" id="IPR021109">
    <property type="entry name" value="Peptidase_aspartic_dom_sf"/>
</dbReference>
<proteinExistence type="predicted"/>
<protein>
    <recommendedName>
        <fullName evidence="3">Gag-pol polyprotein</fullName>
    </recommendedName>
</protein>
<dbReference type="Gene3D" id="2.40.70.10">
    <property type="entry name" value="Acid Proteases"/>
    <property type="match status" value="1"/>
</dbReference>
<dbReference type="InterPro" id="IPR032567">
    <property type="entry name" value="RTL1-rel"/>
</dbReference>
<sequence>MADLVELDMVDFDVILGVDWLHACYASIDCRTRAVKFQFPNEPVIEWGCSSTGPKGRFISYLKARKLVLKGCIYHLVRVHDSSVEIPPFQSVPIVREFPDVFPDDLPGIPPERVIDFGIDIISDTCPISFLPYRMAPVELKKLKELLKGFVR</sequence>
<dbReference type="AlphaFoldDB" id="A0AAF0T7Q3"/>
<dbReference type="PANTHER" id="PTHR15503">
    <property type="entry name" value="LDOC1 RELATED"/>
    <property type="match status" value="1"/>
</dbReference>
<evidence type="ECO:0008006" key="3">
    <source>
        <dbReference type="Google" id="ProtNLM"/>
    </source>
</evidence>
<accession>A0AAF0T7Q3</accession>